<dbReference type="OrthoDB" id="976756at2"/>
<reference evidence="1 2" key="1">
    <citation type="submission" date="2018-12" db="EMBL/GenBank/DDBJ databases">
        <title>Genome sequencing of Prevotella sp. KCOM 3155 (= JS262).</title>
        <authorList>
            <person name="Kook J.-K."/>
            <person name="Park S.-N."/>
            <person name="Lim Y.K."/>
        </authorList>
    </citation>
    <scope>NUCLEOTIDE SEQUENCE [LARGE SCALE GENOMIC DNA]</scope>
    <source>
        <strain evidence="1 2">KCOM 3155</strain>
    </source>
</reference>
<sequence>MSNNRFVKYKYSATGDKLQAIYSVSGLKLIQPMSEVMSDRSGNDGTLSSSDINLGASFSDSLITPYPSESNQNIYGLPVLDYCGNIVYSDKEPVKILFDGGYVSIKKGVPTYHFFLRDHLGNVRVVADANGKLEERNDYYPFGGLMGKGLNGDFQSYKYNGKELERQIGLDIYDYGARRYDAATCRFTTMDPLAEKYYSTSPYAYCVNDPVRFVDTDGKWVEDANGNLVAEKRR</sequence>
<dbReference type="InterPro" id="IPR050708">
    <property type="entry name" value="T6SS_VgrG/RHS"/>
</dbReference>
<gene>
    <name evidence="1" type="ORF">EHV08_06660</name>
</gene>
<organism evidence="1 2">
    <name type="scientific">Prevotella koreensis</name>
    <dbReference type="NCBI Taxonomy" id="2490854"/>
    <lineage>
        <taxon>Bacteria</taxon>
        <taxon>Pseudomonadati</taxon>
        <taxon>Bacteroidota</taxon>
        <taxon>Bacteroidia</taxon>
        <taxon>Bacteroidales</taxon>
        <taxon>Prevotellaceae</taxon>
        <taxon>Prevotella</taxon>
    </lineage>
</organism>
<dbReference type="Gene3D" id="2.180.10.10">
    <property type="entry name" value="RHS repeat-associated core"/>
    <property type="match status" value="1"/>
</dbReference>
<evidence type="ECO:0000313" key="1">
    <source>
        <dbReference type="EMBL" id="RUL60358.1"/>
    </source>
</evidence>
<dbReference type="PANTHER" id="PTHR32305:SF15">
    <property type="entry name" value="PROTEIN RHSA-RELATED"/>
    <property type="match status" value="1"/>
</dbReference>
<dbReference type="PANTHER" id="PTHR32305">
    <property type="match status" value="1"/>
</dbReference>
<keyword evidence="2" id="KW-1185">Reference proteome</keyword>
<dbReference type="AlphaFoldDB" id="A0A3S0RQK0"/>
<proteinExistence type="predicted"/>
<evidence type="ECO:0000313" key="2">
    <source>
        <dbReference type="Proteomes" id="UP000278983"/>
    </source>
</evidence>
<dbReference type="Proteomes" id="UP000278983">
    <property type="component" value="Unassembled WGS sequence"/>
</dbReference>
<protein>
    <submittedName>
        <fullName evidence="1">RHS repeat-associated core domain-containing protein</fullName>
    </submittedName>
</protein>
<accession>A0A3S0RQK0</accession>
<comment type="caution">
    <text evidence="1">The sequence shown here is derived from an EMBL/GenBank/DDBJ whole genome shotgun (WGS) entry which is preliminary data.</text>
</comment>
<name>A0A3S0RQK0_9BACT</name>
<dbReference type="NCBIfam" id="TIGR03696">
    <property type="entry name" value="Rhs_assc_core"/>
    <property type="match status" value="1"/>
</dbReference>
<dbReference type="InterPro" id="IPR022385">
    <property type="entry name" value="Rhs_assc_core"/>
</dbReference>
<dbReference type="EMBL" id="RYYU01000001">
    <property type="protein sequence ID" value="RUL60358.1"/>
    <property type="molecule type" value="Genomic_DNA"/>
</dbReference>